<proteinExistence type="predicted"/>
<keyword evidence="2" id="KW-0732">Signal</keyword>
<evidence type="ECO:0000256" key="1">
    <source>
        <dbReference type="SAM" id="MobiDB-lite"/>
    </source>
</evidence>
<dbReference type="AlphaFoldDB" id="A0A6N2TAP9"/>
<evidence type="ECO:0000313" key="3">
    <source>
        <dbReference type="EMBL" id="VYT02617.1"/>
    </source>
</evidence>
<dbReference type="PROSITE" id="PS51257">
    <property type="entry name" value="PROKAR_LIPOPROTEIN"/>
    <property type="match status" value="1"/>
</dbReference>
<feature type="signal peptide" evidence="2">
    <location>
        <begin position="1"/>
        <end position="20"/>
    </location>
</feature>
<gene>
    <name evidence="3" type="ORF">AULFYP135_01343</name>
</gene>
<reference evidence="3" key="1">
    <citation type="submission" date="2019-11" db="EMBL/GenBank/DDBJ databases">
        <authorList>
            <person name="Feng L."/>
        </authorList>
    </citation>
    <scope>NUCLEOTIDE SEQUENCE</scope>
    <source>
        <strain evidence="3">AundefinedLFYP135</strain>
    </source>
</reference>
<dbReference type="Pfam" id="PF20316">
    <property type="entry name" value="DUF6612"/>
    <property type="match status" value="1"/>
</dbReference>
<evidence type="ECO:0000256" key="2">
    <source>
        <dbReference type="SAM" id="SignalP"/>
    </source>
</evidence>
<dbReference type="InterPro" id="IPR046720">
    <property type="entry name" value="DUF6612"/>
</dbReference>
<evidence type="ECO:0008006" key="4">
    <source>
        <dbReference type="Google" id="ProtNLM"/>
    </source>
</evidence>
<feature type="chain" id="PRO_5038931121" description="DUF5105 domain-containing protein" evidence="2">
    <location>
        <begin position="21"/>
        <end position="357"/>
    </location>
</feature>
<accession>A0A6N2TAP9</accession>
<dbReference type="EMBL" id="CACRSL010000003">
    <property type="protein sequence ID" value="VYT02617.1"/>
    <property type="molecule type" value="Genomic_DNA"/>
</dbReference>
<organism evidence="3">
    <name type="scientific">uncultured Anaerotruncus sp</name>
    <dbReference type="NCBI Taxonomy" id="905011"/>
    <lineage>
        <taxon>Bacteria</taxon>
        <taxon>Bacillati</taxon>
        <taxon>Bacillota</taxon>
        <taxon>Clostridia</taxon>
        <taxon>Eubacteriales</taxon>
        <taxon>Oscillospiraceae</taxon>
        <taxon>Anaerotruncus</taxon>
        <taxon>environmental samples</taxon>
    </lineage>
</organism>
<sequence length="357" mass="40395">MKKTFALLLATLLVFAGCKATDPKDAFFSALERNSEVKNAHEVAAISLVMDNEGSPYTFMDIQLEGDVSLETYDMAVKYDFSLMDIGMKMELYKKGEDALVKMPIVAKYVQMPSELFNIYNPEEMKSLQDLVSQESKSLYEQMGESLQINKKGSDIVASFELDGAATKSFLTDVLVDKILKNPELREKSIEQSFQSQKKTWEEYGFAEDFTEEDWASMREEAATAYDEQMDSYCEMIEKMEITSLKGQSTIGKDGFFSASEFELKFSLYDTPMTMKYSATLSNINKVGEIAFPSDSSNTIKLDDISKGKVSMDDLNPFFGMIQRMQEESWKDWEENQDDLPTSVPLPETGTPVRPSL</sequence>
<name>A0A6N2TAP9_9FIRM</name>
<feature type="region of interest" description="Disordered" evidence="1">
    <location>
        <begin position="330"/>
        <end position="357"/>
    </location>
</feature>
<protein>
    <recommendedName>
        <fullName evidence="4">DUF5105 domain-containing protein</fullName>
    </recommendedName>
</protein>